<dbReference type="Proteomes" id="UP000270866">
    <property type="component" value="Unassembled WGS sequence"/>
</dbReference>
<protein>
    <submittedName>
        <fullName evidence="1">Uncharacterized protein</fullName>
    </submittedName>
</protein>
<gene>
    <name evidence="1" type="ORF">BFJ65_g16952</name>
</gene>
<organism evidence="1 2">
    <name type="scientific">Fusarium oxysporum f. sp. cepae</name>
    <dbReference type="NCBI Taxonomy" id="396571"/>
    <lineage>
        <taxon>Eukaryota</taxon>
        <taxon>Fungi</taxon>
        <taxon>Dikarya</taxon>
        <taxon>Ascomycota</taxon>
        <taxon>Pezizomycotina</taxon>
        <taxon>Sordariomycetes</taxon>
        <taxon>Hypocreomycetidae</taxon>
        <taxon>Hypocreales</taxon>
        <taxon>Nectriaceae</taxon>
        <taxon>Fusarium</taxon>
        <taxon>Fusarium oxysporum species complex</taxon>
    </lineage>
</organism>
<evidence type="ECO:0000313" key="1">
    <source>
        <dbReference type="EMBL" id="RKK08292.1"/>
    </source>
</evidence>
<evidence type="ECO:0000313" key="2">
    <source>
        <dbReference type="Proteomes" id="UP000270866"/>
    </source>
</evidence>
<dbReference type="AlphaFoldDB" id="A0A3L6MTW1"/>
<comment type="caution">
    <text evidence="1">The sequence shown here is derived from an EMBL/GenBank/DDBJ whole genome shotgun (WGS) entry which is preliminary data.</text>
</comment>
<reference evidence="1 2" key="1">
    <citation type="journal article" date="2018" name="Sci. Rep.">
        <title>Characterisation of pathogen-specific regions and novel effector candidates in Fusarium oxysporum f. sp. cepae.</title>
        <authorList>
            <person name="Armitage A.D."/>
            <person name="Taylor A."/>
            <person name="Sobczyk M.K."/>
            <person name="Baxter L."/>
            <person name="Greenfield B.P."/>
            <person name="Bates H.J."/>
            <person name="Wilson F."/>
            <person name="Jackson A.C."/>
            <person name="Ott S."/>
            <person name="Harrison R.J."/>
            <person name="Clarkson J.P."/>
        </authorList>
    </citation>
    <scope>NUCLEOTIDE SEQUENCE [LARGE SCALE GENOMIC DNA]</scope>
    <source>
        <strain evidence="1 2">FoC_Fus2</strain>
    </source>
</reference>
<dbReference type="EMBL" id="MRCU01000014">
    <property type="protein sequence ID" value="RKK08292.1"/>
    <property type="molecule type" value="Genomic_DNA"/>
</dbReference>
<name>A0A3L6MTW1_FUSOX</name>
<accession>A0A3L6MTW1</accession>
<proteinExistence type="predicted"/>
<sequence>MHQEKIDAHVSLPAVHDAVLNLTAIFDPRTGLPYIVRSHERHEILGQSTKDLVLTGYTSVNGLQFPTRFKSIYNGYKVFADYTVSEVLVNVPVDMDFENDRDRQSEHAPARKPGYEFAEIGELYESHVWGGEYRGTLPNLTAINPYPELPGVWTLTFQDANLYRQMVYEFEDFVVVLDCPPHQSHLVIQWVKEKLKKPLKYVWVAFVHMEQSVHAADYAYAYASPACPTANSTTVIFDADDVSPAGLTLTDHSVLLAALSELARDGVSKKSIFYPAHSDGLPFKDIIDAAGYYYPNHTALDFKFLRSSC</sequence>